<feature type="domain" description="Hexokinase C-terminal" evidence="8">
    <location>
        <begin position="272"/>
        <end position="531"/>
    </location>
</feature>
<dbReference type="InParanoid" id="A5DB25"/>
<dbReference type="RefSeq" id="XP_001487103.2">
    <property type="nucleotide sequence ID" value="XM_001487053.1"/>
</dbReference>
<dbReference type="KEGG" id="pgu:PGUG_00480"/>
<evidence type="ECO:0000256" key="2">
    <source>
        <dbReference type="ARBA" id="ARBA00022679"/>
    </source>
</evidence>
<keyword evidence="3 6" id="KW-0547">Nucleotide-binding</keyword>
<feature type="domain" description="Hexokinase N-terminal" evidence="7">
    <location>
        <begin position="69"/>
        <end position="264"/>
    </location>
</feature>
<evidence type="ECO:0000259" key="8">
    <source>
        <dbReference type="Pfam" id="PF03727"/>
    </source>
</evidence>
<evidence type="ECO:0000256" key="1">
    <source>
        <dbReference type="ARBA" id="ARBA00009225"/>
    </source>
</evidence>
<dbReference type="GO" id="GO:0006096">
    <property type="term" value="P:glycolytic process"/>
    <property type="evidence" value="ECO:0007669"/>
    <property type="project" value="UniProtKB-UniPathway"/>
</dbReference>
<keyword evidence="4 6" id="KW-0418">Kinase</keyword>
<dbReference type="OMA" id="PDFQPFE"/>
<dbReference type="Proteomes" id="UP000001997">
    <property type="component" value="Unassembled WGS sequence"/>
</dbReference>
<dbReference type="PRINTS" id="PR00475">
    <property type="entry name" value="HEXOKINASE"/>
</dbReference>
<dbReference type="HOGENOM" id="CLU_014393_4_1_1"/>
<dbReference type="GO" id="GO:0005536">
    <property type="term" value="F:D-glucose binding"/>
    <property type="evidence" value="ECO:0007669"/>
    <property type="project" value="InterPro"/>
</dbReference>
<sequence length="536" mass="59143">MTAFTRISNAFNLPKTQVQVVTKEFTTDSPLDVLTDEASETDDSLLSVGSQSSSTSVILASAVHGFASNVNSNNLSSHSDTIFSHFNEALAENSKLTMLPNYNIKATGNECGSYLVIDLGGSTLRVAVIDIAAPLSDDEEDRSGRIEVVIENKWEINDSFKNINNKFFDFIASKIFETLNSQSLIAIDPNTIINTGITWSFPLDSISHNRGKIVHVSKGYTVDPEIYNQDLKQVLESAMKRQHDLSLDVKVIINDSLAVYAAGSFVDAYMKLAMVLGTGANMCCSLDTAKLHSEKTLDSDAVLLNSELSMFGMNLSQDLSTPYDKIVDDRFHRASLNFKPHMEVDPDTMSIFQPSELMASGRYLPELTRLVMVDMIKDGELFASIDRKSLKSLYIPYEGFTGELLCAICEGNDTKKASELLTKQYALSQSVCEEDVLKIKTIGNCVIERAAYIVASSIIAFIKLLKDHNGPFTSKFVDIGFVGSVLMYFHSYREKILKFVNENKDIKDLGLEVDLKPIENSSIIGAAIGAAYYINQ</sequence>
<dbReference type="InterPro" id="IPR022672">
    <property type="entry name" value="Hexokinase_N"/>
</dbReference>
<dbReference type="InterPro" id="IPR043129">
    <property type="entry name" value="ATPase_NBD"/>
</dbReference>
<dbReference type="VEuPathDB" id="FungiDB:PGUG_00480"/>
<evidence type="ECO:0000256" key="6">
    <source>
        <dbReference type="RuleBase" id="RU362007"/>
    </source>
</evidence>
<keyword evidence="6" id="KW-0324">Glycolysis</keyword>
<organism evidence="9 10">
    <name type="scientific">Meyerozyma guilliermondii (strain ATCC 6260 / CBS 566 / DSM 6381 / JCM 1539 / NBRC 10279 / NRRL Y-324)</name>
    <name type="common">Yeast</name>
    <name type="synonym">Candida guilliermondii</name>
    <dbReference type="NCBI Taxonomy" id="294746"/>
    <lineage>
        <taxon>Eukaryota</taxon>
        <taxon>Fungi</taxon>
        <taxon>Dikarya</taxon>
        <taxon>Ascomycota</taxon>
        <taxon>Saccharomycotina</taxon>
        <taxon>Pichiomycetes</taxon>
        <taxon>Debaryomycetaceae</taxon>
        <taxon>Meyerozyma</taxon>
    </lineage>
</organism>
<dbReference type="GO" id="GO:0004340">
    <property type="term" value="F:glucokinase activity"/>
    <property type="evidence" value="ECO:0007669"/>
    <property type="project" value="TreeGrafter"/>
</dbReference>
<dbReference type="Gene3D" id="3.40.367.20">
    <property type="match status" value="1"/>
</dbReference>
<dbReference type="PROSITE" id="PS51748">
    <property type="entry name" value="HEXOKINASE_2"/>
    <property type="match status" value="1"/>
</dbReference>
<dbReference type="Gene3D" id="3.30.420.40">
    <property type="match status" value="1"/>
</dbReference>
<dbReference type="Pfam" id="PF03727">
    <property type="entry name" value="Hexokinase_2"/>
    <property type="match status" value="1"/>
</dbReference>
<evidence type="ECO:0000256" key="5">
    <source>
        <dbReference type="ARBA" id="ARBA00022840"/>
    </source>
</evidence>
<reference evidence="9 10" key="1">
    <citation type="journal article" date="2009" name="Nature">
        <title>Evolution of pathogenicity and sexual reproduction in eight Candida genomes.</title>
        <authorList>
            <person name="Butler G."/>
            <person name="Rasmussen M.D."/>
            <person name="Lin M.F."/>
            <person name="Santos M.A."/>
            <person name="Sakthikumar S."/>
            <person name="Munro C.A."/>
            <person name="Rheinbay E."/>
            <person name="Grabherr M."/>
            <person name="Forche A."/>
            <person name="Reedy J.L."/>
            <person name="Agrafioti I."/>
            <person name="Arnaud M.B."/>
            <person name="Bates S."/>
            <person name="Brown A.J."/>
            <person name="Brunke S."/>
            <person name="Costanzo M.C."/>
            <person name="Fitzpatrick D.A."/>
            <person name="de Groot P.W."/>
            <person name="Harris D."/>
            <person name="Hoyer L.L."/>
            <person name="Hube B."/>
            <person name="Klis F.M."/>
            <person name="Kodira C."/>
            <person name="Lennard N."/>
            <person name="Logue M.E."/>
            <person name="Martin R."/>
            <person name="Neiman A.M."/>
            <person name="Nikolaou E."/>
            <person name="Quail M.A."/>
            <person name="Quinn J."/>
            <person name="Santos M.C."/>
            <person name="Schmitzberger F.F."/>
            <person name="Sherlock G."/>
            <person name="Shah P."/>
            <person name="Silverstein K.A."/>
            <person name="Skrzypek M.S."/>
            <person name="Soll D."/>
            <person name="Staggs R."/>
            <person name="Stansfield I."/>
            <person name="Stumpf M.P."/>
            <person name="Sudbery P.E."/>
            <person name="Srikantha T."/>
            <person name="Zeng Q."/>
            <person name="Berman J."/>
            <person name="Berriman M."/>
            <person name="Heitman J."/>
            <person name="Gow N.A."/>
            <person name="Lorenz M.C."/>
            <person name="Birren B.W."/>
            <person name="Kellis M."/>
            <person name="Cuomo C.A."/>
        </authorList>
    </citation>
    <scope>NUCLEOTIDE SEQUENCE [LARGE SCALE GENOMIC DNA]</scope>
    <source>
        <strain evidence="10">ATCC 6260 / CBS 566 / DSM 6381 / JCM 1539 / NBRC 10279 / NRRL Y-324</strain>
    </source>
</reference>
<dbReference type="GO" id="GO:0005739">
    <property type="term" value="C:mitochondrion"/>
    <property type="evidence" value="ECO:0007669"/>
    <property type="project" value="TreeGrafter"/>
</dbReference>
<accession>A5DB25</accession>
<dbReference type="PANTHER" id="PTHR19443:SF24">
    <property type="entry name" value="PHOSPHOTRANSFERASE"/>
    <property type="match status" value="1"/>
</dbReference>
<dbReference type="GO" id="GO:0019158">
    <property type="term" value="F:mannokinase activity"/>
    <property type="evidence" value="ECO:0007669"/>
    <property type="project" value="TreeGrafter"/>
</dbReference>
<evidence type="ECO:0000256" key="4">
    <source>
        <dbReference type="ARBA" id="ARBA00022777"/>
    </source>
</evidence>
<dbReference type="EC" id="2.7.1.-" evidence="6"/>
<dbReference type="CDD" id="cd24000">
    <property type="entry name" value="ASKHA_NBD_HK"/>
    <property type="match status" value="1"/>
</dbReference>
<dbReference type="GO" id="GO:0001678">
    <property type="term" value="P:intracellular glucose homeostasis"/>
    <property type="evidence" value="ECO:0007669"/>
    <property type="project" value="InterPro"/>
</dbReference>
<dbReference type="eggNOG" id="KOG1369">
    <property type="taxonomic scope" value="Eukaryota"/>
</dbReference>
<dbReference type="InterPro" id="IPR001312">
    <property type="entry name" value="Hexokinase"/>
</dbReference>
<evidence type="ECO:0000259" key="7">
    <source>
        <dbReference type="Pfam" id="PF00349"/>
    </source>
</evidence>
<dbReference type="SUPFAM" id="SSF53067">
    <property type="entry name" value="Actin-like ATPase domain"/>
    <property type="match status" value="2"/>
</dbReference>
<protein>
    <recommendedName>
        <fullName evidence="6">Phosphotransferase</fullName>
        <ecNumber evidence="6">2.7.1.-</ecNumber>
    </recommendedName>
</protein>
<dbReference type="OrthoDB" id="419537at2759"/>
<keyword evidence="2 6" id="KW-0808">Transferase</keyword>
<dbReference type="UniPathway" id="UPA00109">
    <property type="reaction ID" value="UER00180"/>
</dbReference>
<keyword evidence="5 6" id="KW-0067">ATP-binding</keyword>
<dbReference type="GO" id="GO:0006013">
    <property type="term" value="P:mannose metabolic process"/>
    <property type="evidence" value="ECO:0007669"/>
    <property type="project" value="TreeGrafter"/>
</dbReference>
<proteinExistence type="inferred from homology"/>
<dbReference type="STRING" id="294746.A5DB25"/>
<evidence type="ECO:0000313" key="9">
    <source>
        <dbReference type="EMBL" id="EDK36382.2"/>
    </source>
</evidence>
<dbReference type="EMBL" id="CH408155">
    <property type="protein sequence ID" value="EDK36382.2"/>
    <property type="molecule type" value="Genomic_DNA"/>
</dbReference>
<evidence type="ECO:0000313" key="10">
    <source>
        <dbReference type="Proteomes" id="UP000001997"/>
    </source>
</evidence>
<dbReference type="GO" id="GO:0005524">
    <property type="term" value="F:ATP binding"/>
    <property type="evidence" value="ECO:0007669"/>
    <property type="project" value="UniProtKB-UniRule"/>
</dbReference>
<dbReference type="AlphaFoldDB" id="A5DB25"/>
<evidence type="ECO:0000256" key="3">
    <source>
        <dbReference type="ARBA" id="ARBA00022741"/>
    </source>
</evidence>
<dbReference type="InterPro" id="IPR022673">
    <property type="entry name" value="Hexokinase_C"/>
</dbReference>
<gene>
    <name evidence="9" type="ORF">PGUG_00480</name>
</gene>
<comment type="similarity">
    <text evidence="1 6">Belongs to the hexokinase family.</text>
</comment>
<keyword evidence="10" id="KW-1185">Reference proteome</keyword>
<dbReference type="GO" id="GO:0008865">
    <property type="term" value="F:fructokinase activity"/>
    <property type="evidence" value="ECO:0007669"/>
    <property type="project" value="TreeGrafter"/>
</dbReference>
<dbReference type="PANTHER" id="PTHR19443">
    <property type="entry name" value="HEXOKINASE"/>
    <property type="match status" value="1"/>
</dbReference>
<dbReference type="Pfam" id="PF00349">
    <property type="entry name" value="Hexokinase_1"/>
    <property type="match status" value="1"/>
</dbReference>
<name>A5DB25_PICGU</name>
<dbReference type="GO" id="GO:0005829">
    <property type="term" value="C:cytosol"/>
    <property type="evidence" value="ECO:0007669"/>
    <property type="project" value="TreeGrafter"/>
</dbReference>
<dbReference type="GO" id="GO:0006006">
    <property type="term" value="P:glucose metabolic process"/>
    <property type="evidence" value="ECO:0007669"/>
    <property type="project" value="TreeGrafter"/>
</dbReference>
<dbReference type="GeneID" id="5129415"/>